<dbReference type="InterPro" id="IPR046664">
    <property type="entry name" value="DUF6773"/>
</dbReference>
<dbReference type="STRING" id="930128.SAMN05192532_102445"/>
<feature type="transmembrane region" description="Helical" evidence="1">
    <location>
        <begin position="94"/>
        <end position="114"/>
    </location>
</feature>
<dbReference type="Pfam" id="PF20563">
    <property type="entry name" value="DUF6773"/>
    <property type="match status" value="1"/>
</dbReference>
<feature type="transmembrane region" description="Helical" evidence="1">
    <location>
        <begin position="126"/>
        <end position="149"/>
    </location>
</feature>
<evidence type="ECO:0000256" key="1">
    <source>
        <dbReference type="SAM" id="Phobius"/>
    </source>
</evidence>
<dbReference type="AlphaFoldDB" id="A0A1I2BQ52"/>
<feature type="transmembrane region" description="Helical" evidence="1">
    <location>
        <begin position="20"/>
        <end position="42"/>
    </location>
</feature>
<dbReference type="OrthoDB" id="2656129at2"/>
<protein>
    <submittedName>
        <fullName evidence="2">Uncharacterized protein</fullName>
    </submittedName>
</protein>
<accession>A0A1I2BQ52</accession>
<dbReference type="EMBL" id="FONT01000002">
    <property type="protein sequence ID" value="SFE58276.1"/>
    <property type="molecule type" value="Genomic_DNA"/>
</dbReference>
<name>A0A1I2BQ52_9BACI</name>
<gene>
    <name evidence="2" type="ORF">SAMN05192532_102445</name>
</gene>
<keyword evidence="3" id="KW-1185">Reference proteome</keyword>
<keyword evidence="1" id="KW-0472">Membrane</keyword>
<organism evidence="2 3">
    <name type="scientific">Alteribacillus iranensis</name>
    <dbReference type="NCBI Taxonomy" id="930128"/>
    <lineage>
        <taxon>Bacteria</taxon>
        <taxon>Bacillati</taxon>
        <taxon>Bacillota</taxon>
        <taxon>Bacilli</taxon>
        <taxon>Bacillales</taxon>
        <taxon>Bacillaceae</taxon>
        <taxon>Alteribacillus</taxon>
    </lineage>
</organism>
<keyword evidence="1" id="KW-1133">Transmembrane helix</keyword>
<keyword evidence="1" id="KW-0812">Transmembrane</keyword>
<dbReference type="Proteomes" id="UP000199516">
    <property type="component" value="Unassembled WGS sequence"/>
</dbReference>
<evidence type="ECO:0000313" key="3">
    <source>
        <dbReference type="Proteomes" id="UP000199516"/>
    </source>
</evidence>
<reference evidence="2 3" key="1">
    <citation type="submission" date="2016-10" db="EMBL/GenBank/DDBJ databases">
        <authorList>
            <person name="de Groot N.N."/>
        </authorList>
    </citation>
    <scope>NUCLEOTIDE SEQUENCE [LARGE SCALE GENOMIC DNA]</scope>
    <source>
        <strain evidence="2 3">DSM 23995</strain>
    </source>
</reference>
<sequence length="177" mass="20089">MGFLNSKIQDERVLHTKYKIYSEIYILVIIICGISALLKRYVYDLTIEHMFTEFIILLAGAIYYVVRSVMLGIFSADVEMHDQKSKHSMRKKTLIYSVVFGLGIALFMGVNSAVRYAEGPGQSIEYFFITAFGSLMIYLPFFVIILVVGNEVGKRMSDKAVNKMLDADDSGDNDEKH</sequence>
<evidence type="ECO:0000313" key="2">
    <source>
        <dbReference type="EMBL" id="SFE58276.1"/>
    </source>
</evidence>
<feature type="transmembrane region" description="Helical" evidence="1">
    <location>
        <begin position="54"/>
        <end position="74"/>
    </location>
</feature>
<proteinExistence type="predicted"/>
<dbReference type="RefSeq" id="WP_091659018.1">
    <property type="nucleotide sequence ID" value="NZ_FONT01000002.1"/>
</dbReference>